<proteinExistence type="predicted"/>
<dbReference type="GeneID" id="89510285"/>
<feature type="signal peptide" evidence="1">
    <location>
        <begin position="1"/>
        <end position="23"/>
    </location>
</feature>
<dbReference type="EMBL" id="FQXK01000054">
    <property type="protein sequence ID" value="SHJ00543.1"/>
    <property type="molecule type" value="Genomic_DNA"/>
</dbReference>
<reference evidence="3" key="1">
    <citation type="submission" date="2016-11" db="EMBL/GenBank/DDBJ databases">
        <authorList>
            <person name="Varghese N."/>
            <person name="Submissions S."/>
        </authorList>
    </citation>
    <scope>NUCLEOTIDE SEQUENCE [LARGE SCALE GENOMIC DNA]</scope>
    <source>
        <strain evidence="3">DSM 3071</strain>
    </source>
</reference>
<feature type="chain" id="PRO_5039433311" evidence="1">
    <location>
        <begin position="24"/>
        <end position="595"/>
    </location>
</feature>
<dbReference type="SUPFAM" id="SSF49265">
    <property type="entry name" value="Fibronectin type III"/>
    <property type="match status" value="1"/>
</dbReference>
<protein>
    <submittedName>
        <fullName evidence="2">Spore coat protein H</fullName>
    </submittedName>
</protein>
<dbReference type="Proteomes" id="UP000184278">
    <property type="component" value="Unassembled WGS sequence"/>
</dbReference>
<dbReference type="OrthoDB" id="3235126at2"/>
<keyword evidence="1" id="KW-0732">Signal</keyword>
<dbReference type="InterPro" id="IPR036116">
    <property type="entry name" value="FN3_sf"/>
</dbReference>
<dbReference type="InterPro" id="IPR014867">
    <property type="entry name" value="Spore_coat_CotH_CotH2/3/7"/>
</dbReference>
<name>A0A1M6FSB2_BUTFI</name>
<keyword evidence="2" id="KW-0167">Capsid protein</keyword>
<evidence type="ECO:0000313" key="2">
    <source>
        <dbReference type="EMBL" id="SHJ00543.1"/>
    </source>
</evidence>
<keyword evidence="2" id="KW-0946">Virion</keyword>
<dbReference type="Pfam" id="PF08757">
    <property type="entry name" value="CotH"/>
    <property type="match status" value="1"/>
</dbReference>
<dbReference type="RefSeq" id="WP_073390336.1">
    <property type="nucleotide sequence ID" value="NZ_FQXK01000054.1"/>
</dbReference>
<dbReference type="AlphaFoldDB" id="A0A1M6FSB2"/>
<sequence>MKISRFVSMFVLIVALIALSVFQDGYDAAITEIEQQKRTPSQVEDVSFAQDTVLTDNISDNYALYINDDPYDVVTMYLTVRKGNAAEGTDHTWKEINSYSDSDYKDMGVDRYKVAGLLQVGDENGPSFGELGYGETAPNATVNIRGQTSTRYDQKNYKIEIKDNKGDFRGQTTIALNKHEMDGLRFRNKLCFDLMTGIDQMMSLRTQFVHLYVNDLTDGTDDGFEDYGLYTQVEQLNKTALKVHGLNKSGYLYKINYFEFYRYEDAIKNVDDPDFDLDLFETYMEIKGSNDNTKLIKMIEDVNDYTIPIDTILEKYFNIENLTYWMAFQILTGNVDTSSRNFYLYSPVNNDTWYILSWDCDDSFMVTEREMRDVIEFGGWQMGISNYWGNVLFQRCLKSDKFRAALDAAIRDELAYMTPERLRSMVESYSKVVKPYVYTGIDSLYTPLTSEQYDTLLNIIPDEPQYYYQEYLKSLEQPQPFYIGEITYENGILSCGWDPSYDFDSETITYTVKIARDYNLNDVIATYEGVWTTISEQIQLDPGGQYFISITATNESGYSQGAFDYYIANDSYYYGMKSFFVNLDGSITEDTYVEE</sequence>
<dbReference type="PANTHER" id="PTHR40050:SF1">
    <property type="entry name" value="INNER SPORE COAT PROTEIN H"/>
    <property type="match status" value="1"/>
</dbReference>
<keyword evidence="3" id="KW-1185">Reference proteome</keyword>
<organism evidence="2 3">
    <name type="scientific">Butyrivibrio fibrisolvens DSM 3071</name>
    <dbReference type="NCBI Taxonomy" id="1121131"/>
    <lineage>
        <taxon>Bacteria</taxon>
        <taxon>Bacillati</taxon>
        <taxon>Bacillota</taxon>
        <taxon>Clostridia</taxon>
        <taxon>Lachnospirales</taxon>
        <taxon>Lachnospiraceae</taxon>
        <taxon>Butyrivibrio</taxon>
    </lineage>
</organism>
<dbReference type="PANTHER" id="PTHR40050">
    <property type="entry name" value="INNER SPORE COAT PROTEIN H"/>
    <property type="match status" value="1"/>
</dbReference>
<evidence type="ECO:0000256" key="1">
    <source>
        <dbReference type="SAM" id="SignalP"/>
    </source>
</evidence>
<dbReference type="STRING" id="1121131.SAMN02745229_03964"/>
<accession>A0A1M6FSB2</accession>
<evidence type="ECO:0000313" key="3">
    <source>
        <dbReference type="Proteomes" id="UP000184278"/>
    </source>
</evidence>
<gene>
    <name evidence="2" type="ORF">SAMN02745229_03964</name>
</gene>